<dbReference type="Proteomes" id="UP000230842">
    <property type="component" value="Unassembled WGS sequence"/>
</dbReference>
<protein>
    <submittedName>
        <fullName evidence="1">Uncharacterized protein</fullName>
    </submittedName>
</protein>
<gene>
    <name evidence="1" type="ORF">CLV56_2487</name>
</gene>
<proteinExistence type="predicted"/>
<evidence type="ECO:0000313" key="2">
    <source>
        <dbReference type="Proteomes" id="UP000230842"/>
    </source>
</evidence>
<reference evidence="1 2" key="1">
    <citation type="submission" date="2017-11" db="EMBL/GenBank/DDBJ databases">
        <title>Genomic Encyclopedia of Archaeal and Bacterial Type Strains, Phase II (KMG-II): From Individual Species to Whole Genera.</title>
        <authorList>
            <person name="Goeker M."/>
        </authorList>
    </citation>
    <scope>NUCLEOTIDE SEQUENCE [LARGE SCALE GENOMIC DNA]</scope>
    <source>
        <strain evidence="1 2">DSM 27763</strain>
    </source>
</reference>
<evidence type="ECO:0000313" key="1">
    <source>
        <dbReference type="EMBL" id="PJJ58240.1"/>
    </source>
</evidence>
<name>A0A0B2BF39_9ACTN</name>
<comment type="caution">
    <text evidence="1">The sequence shown here is derived from an EMBL/GenBank/DDBJ whole genome shotgun (WGS) entry which is preliminary data.</text>
</comment>
<accession>A0A0B2BF39</accession>
<dbReference type="EMBL" id="PGEZ01000001">
    <property type="protein sequence ID" value="PJJ58240.1"/>
    <property type="molecule type" value="Genomic_DNA"/>
</dbReference>
<dbReference type="RefSeq" id="WP_039356320.1">
    <property type="nucleotide sequence ID" value="NZ_PGEZ01000001.1"/>
</dbReference>
<organism evidence="1 2">
    <name type="scientific">Mumia flava</name>
    <dbReference type="NCBI Taxonomy" id="1348852"/>
    <lineage>
        <taxon>Bacteria</taxon>
        <taxon>Bacillati</taxon>
        <taxon>Actinomycetota</taxon>
        <taxon>Actinomycetes</taxon>
        <taxon>Propionibacteriales</taxon>
        <taxon>Nocardioidaceae</taxon>
        <taxon>Mumia</taxon>
    </lineage>
</organism>
<sequence>MDEQRSDQDIDDARERMIAAADQLADRLREHARTVAALDPADEDALLQANDRLTDATLEFEDAQFSLTGTLPYGLDEAEEESFGPDPTGAGPTRMQAAVQAAVDSAMGEDDVEEIEVDAALSIVTRHDYVILDAQDVVQAAQDAAGLPDGDPRVADLGVALAELAGSAGTWDRLERHPGIRATGGITTVIAHEDLLIGDPDDWPDDISVDGDLLYTQIDAY</sequence>
<dbReference type="AlphaFoldDB" id="A0A0B2BF39"/>
<keyword evidence="2" id="KW-1185">Reference proteome</keyword>